<comment type="caution">
    <text evidence="3">The sequence shown here is derived from an EMBL/GenBank/DDBJ whole genome shotgun (WGS) entry which is preliminary data.</text>
</comment>
<accession>A0A5C5ZSQ2</accession>
<gene>
    <name evidence="3" type="ORF">Mal64_01800</name>
</gene>
<organism evidence="3 4">
    <name type="scientific">Pseudobythopirellula maris</name>
    <dbReference type="NCBI Taxonomy" id="2527991"/>
    <lineage>
        <taxon>Bacteria</taxon>
        <taxon>Pseudomonadati</taxon>
        <taxon>Planctomycetota</taxon>
        <taxon>Planctomycetia</taxon>
        <taxon>Pirellulales</taxon>
        <taxon>Lacipirellulaceae</taxon>
        <taxon>Pseudobythopirellula</taxon>
    </lineage>
</organism>
<evidence type="ECO:0000313" key="3">
    <source>
        <dbReference type="EMBL" id="TWT89801.1"/>
    </source>
</evidence>
<feature type="chain" id="PRO_5023143600" evidence="1">
    <location>
        <begin position="26"/>
        <end position="184"/>
    </location>
</feature>
<dbReference type="Pfam" id="PF07589">
    <property type="entry name" value="PEP-CTERM"/>
    <property type="match status" value="1"/>
</dbReference>
<keyword evidence="1" id="KW-0732">Signal</keyword>
<sequence length="184" mass="20087" precursor="true">MHSYLWRKLPIALLLVTLQAAHASADPVIWNGPMISFERGSIIMDEDAWMLEENQDRITDNVWITRGATKGIFNARVEGFPDGVPNPGPAGTAWAIGSTADDLSMLPFGTWLDAVSSNPPGSVGVNYVVHLIEDDIYLDLKFTEWGQRTSGGSFSYVRSTAVPEPTSVALLAVGAASLGWRRRR</sequence>
<evidence type="ECO:0000313" key="4">
    <source>
        <dbReference type="Proteomes" id="UP000315440"/>
    </source>
</evidence>
<evidence type="ECO:0000256" key="1">
    <source>
        <dbReference type="SAM" id="SignalP"/>
    </source>
</evidence>
<name>A0A5C5ZSQ2_9BACT</name>
<dbReference type="AlphaFoldDB" id="A0A5C5ZSQ2"/>
<feature type="signal peptide" evidence="1">
    <location>
        <begin position="1"/>
        <end position="25"/>
    </location>
</feature>
<evidence type="ECO:0000259" key="2">
    <source>
        <dbReference type="Pfam" id="PF07589"/>
    </source>
</evidence>
<dbReference type="NCBIfam" id="TIGR02595">
    <property type="entry name" value="PEP_CTERM"/>
    <property type="match status" value="1"/>
</dbReference>
<dbReference type="Proteomes" id="UP000315440">
    <property type="component" value="Unassembled WGS sequence"/>
</dbReference>
<keyword evidence="4" id="KW-1185">Reference proteome</keyword>
<reference evidence="3 4" key="1">
    <citation type="submission" date="2019-02" db="EMBL/GenBank/DDBJ databases">
        <title>Deep-cultivation of Planctomycetes and their phenomic and genomic characterization uncovers novel biology.</title>
        <authorList>
            <person name="Wiegand S."/>
            <person name="Jogler M."/>
            <person name="Boedeker C."/>
            <person name="Pinto D."/>
            <person name="Vollmers J."/>
            <person name="Rivas-Marin E."/>
            <person name="Kohn T."/>
            <person name="Peeters S.H."/>
            <person name="Heuer A."/>
            <person name="Rast P."/>
            <person name="Oberbeckmann S."/>
            <person name="Bunk B."/>
            <person name="Jeske O."/>
            <person name="Meyerdierks A."/>
            <person name="Storesund J.E."/>
            <person name="Kallscheuer N."/>
            <person name="Luecker S."/>
            <person name="Lage O.M."/>
            <person name="Pohl T."/>
            <person name="Merkel B.J."/>
            <person name="Hornburger P."/>
            <person name="Mueller R.-W."/>
            <person name="Bruemmer F."/>
            <person name="Labrenz M."/>
            <person name="Spormann A.M."/>
            <person name="Op Den Camp H."/>
            <person name="Overmann J."/>
            <person name="Amann R."/>
            <person name="Jetten M.S.M."/>
            <person name="Mascher T."/>
            <person name="Medema M.H."/>
            <person name="Devos D.P."/>
            <person name="Kaster A.-K."/>
            <person name="Ovreas L."/>
            <person name="Rohde M."/>
            <person name="Galperin M.Y."/>
            <person name="Jogler C."/>
        </authorList>
    </citation>
    <scope>NUCLEOTIDE SEQUENCE [LARGE SCALE GENOMIC DNA]</scope>
    <source>
        <strain evidence="3 4">Mal64</strain>
    </source>
</reference>
<feature type="domain" description="Ice-binding protein C-terminal" evidence="2">
    <location>
        <begin position="161"/>
        <end position="183"/>
    </location>
</feature>
<proteinExistence type="predicted"/>
<protein>
    <submittedName>
        <fullName evidence="3">PEP-CTERM motif protein</fullName>
    </submittedName>
</protein>
<dbReference type="EMBL" id="SJPQ01000001">
    <property type="protein sequence ID" value="TWT89801.1"/>
    <property type="molecule type" value="Genomic_DNA"/>
</dbReference>
<dbReference type="InterPro" id="IPR013424">
    <property type="entry name" value="Ice-binding_C"/>
</dbReference>